<keyword evidence="4" id="KW-0808">Transferase</keyword>
<dbReference type="InterPro" id="IPR045307">
    <property type="entry name" value="ADCK1_dom"/>
</dbReference>
<comment type="caution">
    <text evidence="4">The sequence shown here is derived from an EMBL/GenBank/DDBJ whole genome shotgun (WGS) entry which is preliminary data.</text>
</comment>
<proteinExistence type="inferred from homology"/>
<dbReference type="EMBL" id="JASMQC010000010">
    <property type="protein sequence ID" value="KAK1942175.1"/>
    <property type="molecule type" value="Genomic_DNA"/>
</dbReference>
<dbReference type="InterPro" id="IPR004147">
    <property type="entry name" value="ABC1_dom"/>
</dbReference>
<gene>
    <name evidence="4" type="ORF">P3T76_006497</name>
</gene>
<keyword evidence="4" id="KW-0418">Kinase</keyword>
<evidence type="ECO:0000256" key="1">
    <source>
        <dbReference type="ARBA" id="ARBA00009670"/>
    </source>
</evidence>
<dbReference type="AlphaFoldDB" id="A0AAD9GP37"/>
<evidence type="ECO:0000259" key="3">
    <source>
        <dbReference type="Pfam" id="PF03109"/>
    </source>
</evidence>
<dbReference type="InterPro" id="IPR051130">
    <property type="entry name" value="Mito_struct-func_regulator"/>
</dbReference>
<feature type="signal peptide" evidence="2">
    <location>
        <begin position="1"/>
        <end position="18"/>
    </location>
</feature>
<protein>
    <submittedName>
        <fullName evidence="4">AarF domain-containing protein kinase 1</fullName>
    </submittedName>
</protein>
<dbReference type="SUPFAM" id="SSF56112">
    <property type="entry name" value="Protein kinase-like (PK-like)"/>
    <property type="match status" value="1"/>
</dbReference>
<accession>A0AAD9GP37</accession>
<dbReference type="CDD" id="cd13969">
    <property type="entry name" value="ADCK1-like"/>
    <property type="match status" value="1"/>
</dbReference>
<keyword evidence="2" id="KW-0732">Signal</keyword>
<feature type="domain" description="ABC1 atypical kinase-like" evidence="3">
    <location>
        <begin position="252"/>
        <end position="497"/>
    </location>
</feature>
<keyword evidence="5" id="KW-1185">Reference proteome</keyword>
<dbReference type="GO" id="GO:0016301">
    <property type="term" value="F:kinase activity"/>
    <property type="evidence" value="ECO:0007669"/>
    <property type="project" value="UniProtKB-KW"/>
</dbReference>
<dbReference type="InterPro" id="IPR011009">
    <property type="entry name" value="Kinase-like_dom_sf"/>
</dbReference>
<dbReference type="Pfam" id="PF03109">
    <property type="entry name" value="ABC1"/>
    <property type="match status" value="1"/>
</dbReference>
<evidence type="ECO:0000256" key="2">
    <source>
        <dbReference type="SAM" id="SignalP"/>
    </source>
</evidence>
<dbReference type="Proteomes" id="UP001259832">
    <property type="component" value="Unassembled WGS sequence"/>
</dbReference>
<evidence type="ECO:0000313" key="4">
    <source>
        <dbReference type="EMBL" id="KAK1942175.1"/>
    </source>
</evidence>
<reference evidence="4" key="1">
    <citation type="submission" date="2023-08" db="EMBL/GenBank/DDBJ databases">
        <title>Reference Genome Resource for the Citrus Pathogen Phytophthora citrophthora.</title>
        <authorList>
            <person name="Moller H."/>
            <person name="Coetzee B."/>
            <person name="Rose L.J."/>
            <person name="Van Niekerk J.M."/>
        </authorList>
    </citation>
    <scope>NUCLEOTIDE SEQUENCE</scope>
    <source>
        <strain evidence="4">STE-U-9442</strain>
    </source>
</reference>
<dbReference type="PANTHER" id="PTHR43173:SF28">
    <property type="entry name" value="AARF DOMAIN CONTAINING KINASE 5"/>
    <property type="match status" value="1"/>
</dbReference>
<sequence length="658" mass="75170">MRISFVLALLAAPALVSATLAPCHTNTKGKCPSAYNCQVTKVSKAIQAAECSHNTRTHNKQTFAVFKQDHQYDGNHGYPYGDCFAYTCDGPTKREMKANPDCWTFFWNGNGTGSGVGTGCIRDPNNGECGCENSVDGKFILGKTDCVRSLAALTLLSGSAYATDDANAKIFSRSLRVFSTGAQVVWDYRVHFKGTEREDPDYHPKLQDLNQRIAQRLFHLCFQNGGIYTKFGQQIATFNHGLPKEYTETLAQLQDQAKPVSFDKIKQTLEAEMGRPWTEIFQEFDQTPIASASLAQVHRAVDRQGRELAVKVQYPHLESQMKADIQVIKWAFQLTEYYFPDVQIQWLFPEFQQALLSELDFENEKENSRRIASCFKHNTDVHVPVVYDDLSTKRMMSMEFITAPKISQIEAIEELGLDPPRVARILCKVFSEMVFDHGFVHCDPHAGNIFVRRNPDPQTKHKEQLVLLDHGLYRELDEEFRKTYCDLWRAMLMRDNALLEDCGRRLNVGELANYLPLLFTYRTMDHKGPLDASMSQSEREKLSENLKSLRFSNVTDFLEQLPRDMLFVFRTNNMIRALNKDLGGTTRERFSIMGNYAVGAHAAFYSNPTEVENTGAFVSLRYWWEHFNLTFRLRIVDYLMTVIQYAKGEPPAQIKRVG</sequence>
<evidence type="ECO:0000313" key="5">
    <source>
        <dbReference type="Proteomes" id="UP001259832"/>
    </source>
</evidence>
<feature type="chain" id="PRO_5041921335" evidence="2">
    <location>
        <begin position="19"/>
        <end position="658"/>
    </location>
</feature>
<comment type="similarity">
    <text evidence="1">Belongs to the protein kinase superfamily. ADCK protein kinase family.</text>
</comment>
<dbReference type="PANTHER" id="PTHR43173">
    <property type="entry name" value="ABC1 FAMILY PROTEIN"/>
    <property type="match status" value="1"/>
</dbReference>
<organism evidence="4 5">
    <name type="scientific">Phytophthora citrophthora</name>
    <dbReference type="NCBI Taxonomy" id="4793"/>
    <lineage>
        <taxon>Eukaryota</taxon>
        <taxon>Sar</taxon>
        <taxon>Stramenopiles</taxon>
        <taxon>Oomycota</taxon>
        <taxon>Peronosporomycetes</taxon>
        <taxon>Peronosporales</taxon>
        <taxon>Peronosporaceae</taxon>
        <taxon>Phytophthora</taxon>
    </lineage>
</organism>
<name>A0AAD9GP37_9STRA</name>